<dbReference type="OrthoDB" id="1049195at2759"/>
<dbReference type="EMBL" id="JAACXV010000404">
    <property type="protein sequence ID" value="KAF7278308.1"/>
    <property type="molecule type" value="Genomic_DNA"/>
</dbReference>
<reference evidence="4" key="1">
    <citation type="submission" date="2020-08" db="EMBL/GenBank/DDBJ databases">
        <title>Genome sequencing and assembly of the red palm weevil Rhynchophorus ferrugineus.</title>
        <authorList>
            <person name="Dias G.B."/>
            <person name="Bergman C.M."/>
            <person name="Manee M."/>
        </authorList>
    </citation>
    <scope>NUCLEOTIDE SEQUENCE</scope>
    <source>
        <strain evidence="4">AA-2017</strain>
        <tissue evidence="4">Whole larva</tissue>
    </source>
</reference>
<dbReference type="GO" id="GO:0006406">
    <property type="term" value="P:mRNA export from nucleus"/>
    <property type="evidence" value="ECO:0007669"/>
    <property type="project" value="TreeGrafter"/>
</dbReference>
<organism evidence="4 5">
    <name type="scientific">Rhynchophorus ferrugineus</name>
    <name type="common">Red palm weevil</name>
    <name type="synonym">Curculio ferrugineus</name>
    <dbReference type="NCBI Taxonomy" id="354439"/>
    <lineage>
        <taxon>Eukaryota</taxon>
        <taxon>Metazoa</taxon>
        <taxon>Ecdysozoa</taxon>
        <taxon>Arthropoda</taxon>
        <taxon>Hexapoda</taxon>
        <taxon>Insecta</taxon>
        <taxon>Pterygota</taxon>
        <taxon>Neoptera</taxon>
        <taxon>Endopterygota</taxon>
        <taxon>Coleoptera</taxon>
        <taxon>Polyphaga</taxon>
        <taxon>Cucujiformia</taxon>
        <taxon>Curculionidae</taxon>
        <taxon>Dryophthorinae</taxon>
        <taxon>Rhynchophorus</taxon>
    </lineage>
</organism>
<dbReference type="GO" id="GO:0003729">
    <property type="term" value="F:mRNA binding"/>
    <property type="evidence" value="ECO:0007669"/>
    <property type="project" value="TreeGrafter"/>
</dbReference>
<feature type="domain" description="RRM" evidence="3">
    <location>
        <begin position="101"/>
        <end position="173"/>
    </location>
</feature>
<dbReference type="PANTHER" id="PTHR19965">
    <property type="entry name" value="RNA AND EXPORT FACTOR BINDING PROTEIN"/>
    <property type="match status" value="1"/>
</dbReference>
<dbReference type="GO" id="GO:0005634">
    <property type="term" value="C:nucleus"/>
    <property type="evidence" value="ECO:0007669"/>
    <property type="project" value="TreeGrafter"/>
</dbReference>
<name>A0A834MC52_RHYFE</name>
<dbReference type="InterPro" id="IPR012677">
    <property type="entry name" value="Nucleotide-bd_a/b_plait_sf"/>
</dbReference>
<sequence length="183" mass="19781">MANKVEIRIIIKLNKSGRGHGARQCNGRFESNTDKRRGGNSWTGCGSSGVQRDCVRGSRILGSFSRVGVKDALNHHPFECYGPCSETSAPAGVRITMGSTKLMVSNLNFVVADIDIQIIFAEVGPLKSVAVHYDKTGLSLGAADITFELISNDSAELNLMGASSFATKIWFIQFQSKATYQCV</sequence>
<gene>
    <name evidence="4" type="ORF">GWI33_008658</name>
</gene>
<dbReference type="SUPFAM" id="SSF54928">
    <property type="entry name" value="RNA-binding domain, RBD"/>
    <property type="match status" value="1"/>
</dbReference>
<evidence type="ECO:0000313" key="4">
    <source>
        <dbReference type="EMBL" id="KAF7278308.1"/>
    </source>
</evidence>
<dbReference type="PANTHER" id="PTHR19965:SF82">
    <property type="entry name" value="THO COMPLEX SUBUNIT 4"/>
    <property type="match status" value="1"/>
</dbReference>
<dbReference type="SMART" id="SM00360">
    <property type="entry name" value="RRM"/>
    <property type="match status" value="1"/>
</dbReference>
<dbReference type="InterPro" id="IPR035979">
    <property type="entry name" value="RBD_domain_sf"/>
</dbReference>
<feature type="region of interest" description="Disordered" evidence="2">
    <location>
        <begin position="17"/>
        <end position="44"/>
    </location>
</feature>
<evidence type="ECO:0000256" key="1">
    <source>
        <dbReference type="ARBA" id="ARBA00022884"/>
    </source>
</evidence>
<keyword evidence="1" id="KW-0694">RNA-binding</keyword>
<proteinExistence type="predicted"/>
<accession>A0A834MC52</accession>
<dbReference type="InterPro" id="IPR000504">
    <property type="entry name" value="RRM_dom"/>
</dbReference>
<evidence type="ECO:0000313" key="5">
    <source>
        <dbReference type="Proteomes" id="UP000625711"/>
    </source>
</evidence>
<evidence type="ECO:0000256" key="2">
    <source>
        <dbReference type="SAM" id="MobiDB-lite"/>
    </source>
</evidence>
<evidence type="ECO:0000259" key="3">
    <source>
        <dbReference type="SMART" id="SM00360"/>
    </source>
</evidence>
<dbReference type="Proteomes" id="UP000625711">
    <property type="component" value="Unassembled WGS sequence"/>
</dbReference>
<dbReference type="InterPro" id="IPR051229">
    <property type="entry name" value="ALYREF_mRNA_export"/>
</dbReference>
<protein>
    <recommendedName>
        <fullName evidence="3">RRM domain-containing protein</fullName>
    </recommendedName>
</protein>
<keyword evidence="5" id="KW-1185">Reference proteome</keyword>
<dbReference type="AlphaFoldDB" id="A0A834MC52"/>
<dbReference type="Gene3D" id="3.30.70.330">
    <property type="match status" value="1"/>
</dbReference>
<comment type="caution">
    <text evidence="4">The sequence shown here is derived from an EMBL/GenBank/DDBJ whole genome shotgun (WGS) entry which is preliminary data.</text>
</comment>